<evidence type="ECO:0000256" key="3">
    <source>
        <dbReference type="ARBA" id="ARBA00022603"/>
    </source>
</evidence>
<organism evidence="7 8">
    <name type="scientific">Leptolyngbya cf. ectocarpi LEGE 11479</name>
    <dbReference type="NCBI Taxonomy" id="1828722"/>
    <lineage>
        <taxon>Bacteria</taxon>
        <taxon>Bacillati</taxon>
        <taxon>Cyanobacteriota</taxon>
        <taxon>Cyanophyceae</taxon>
        <taxon>Leptolyngbyales</taxon>
        <taxon>Leptolyngbyaceae</taxon>
        <taxon>Leptolyngbya group</taxon>
        <taxon>Leptolyngbya</taxon>
    </lineage>
</organism>
<keyword evidence="3 7" id="KW-0489">Methyltransferase</keyword>
<dbReference type="InterPro" id="IPR023095">
    <property type="entry name" value="Ade_MeTrfase_dom_2"/>
</dbReference>
<comment type="catalytic activity">
    <reaction evidence="6">
        <text>a 2'-deoxyadenosine in DNA + S-adenosyl-L-methionine = an N(6)-methyl-2'-deoxyadenosine in DNA + S-adenosyl-L-homocysteine + H(+)</text>
        <dbReference type="Rhea" id="RHEA:15197"/>
        <dbReference type="Rhea" id="RHEA-COMP:12418"/>
        <dbReference type="Rhea" id="RHEA-COMP:12419"/>
        <dbReference type="ChEBI" id="CHEBI:15378"/>
        <dbReference type="ChEBI" id="CHEBI:57856"/>
        <dbReference type="ChEBI" id="CHEBI:59789"/>
        <dbReference type="ChEBI" id="CHEBI:90615"/>
        <dbReference type="ChEBI" id="CHEBI:90616"/>
        <dbReference type="EC" id="2.1.1.72"/>
    </reaction>
</comment>
<evidence type="ECO:0000256" key="1">
    <source>
        <dbReference type="ARBA" id="ARBA00006594"/>
    </source>
</evidence>
<dbReference type="Proteomes" id="UP000615026">
    <property type="component" value="Unassembled WGS sequence"/>
</dbReference>
<dbReference type="SUPFAM" id="SSF53335">
    <property type="entry name" value="S-adenosyl-L-methionine-dependent methyltransferases"/>
    <property type="match status" value="1"/>
</dbReference>
<evidence type="ECO:0000256" key="6">
    <source>
        <dbReference type="ARBA" id="ARBA00047942"/>
    </source>
</evidence>
<dbReference type="PRINTS" id="PR00505">
    <property type="entry name" value="D12N6MTFRASE"/>
</dbReference>
<dbReference type="GO" id="GO:1904047">
    <property type="term" value="F:S-adenosyl-L-methionine binding"/>
    <property type="evidence" value="ECO:0007669"/>
    <property type="project" value="TreeGrafter"/>
</dbReference>
<dbReference type="AlphaFoldDB" id="A0A928ZZL4"/>
<dbReference type="InterPro" id="IPR029063">
    <property type="entry name" value="SAM-dependent_MTases_sf"/>
</dbReference>
<dbReference type="GO" id="GO:0006298">
    <property type="term" value="P:mismatch repair"/>
    <property type="evidence" value="ECO:0007669"/>
    <property type="project" value="TreeGrafter"/>
</dbReference>
<dbReference type="Pfam" id="PF02086">
    <property type="entry name" value="MethyltransfD12"/>
    <property type="match status" value="1"/>
</dbReference>
<reference evidence="7" key="1">
    <citation type="submission" date="2020-10" db="EMBL/GenBank/DDBJ databases">
        <authorList>
            <person name="Castelo-Branco R."/>
            <person name="Eusebio N."/>
            <person name="Adriana R."/>
            <person name="Vieira A."/>
            <person name="Brugerolle De Fraissinette N."/>
            <person name="Rezende De Castro R."/>
            <person name="Schneider M.P."/>
            <person name="Vasconcelos V."/>
            <person name="Leao P.N."/>
        </authorList>
    </citation>
    <scope>NUCLEOTIDE SEQUENCE</scope>
    <source>
        <strain evidence="7">LEGE 11479</strain>
    </source>
</reference>
<accession>A0A928ZZL4</accession>
<keyword evidence="4" id="KW-0808">Transferase</keyword>
<feature type="non-terminal residue" evidence="7">
    <location>
        <position position="77"/>
    </location>
</feature>
<evidence type="ECO:0000313" key="7">
    <source>
        <dbReference type="EMBL" id="MBE9070336.1"/>
    </source>
</evidence>
<evidence type="ECO:0000256" key="2">
    <source>
        <dbReference type="ARBA" id="ARBA00011900"/>
    </source>
</evidence>
<keyword evidence="5" id="KW-0949">S-adenosyl-L-methionine</keyword>
<dbReference type="GO" id="GO:0009307">
    <property type="term" value="P:DNA restriction-modification system"/>
    <property type="evidence" value="ECO:0007669"/>
    <property type="project" value="InterPro"/>
</dbReference>
<dbReference type="GO" id="GO:0009007">
    <property type="term" value="F:site-specific DNA-methyltransferase (adenine-specific) activity"/>
    <property type="evidence" value="ECO:0007669"/>
    <property type="project" value="UniProtKB-EC"/>
</dbReference>
<sequence>MVRLSSPPVALRPFLKWAGGKRQLLPELLRYAPESYGCYYEPFIGGGALLLTLQPGQAIVSDRNPELINCYQVVKDS</sequence>
<dbReference type="Gene3D" id="1.10.1020.10">
    <property type="entry name" value="Adenine-specific Methyltransferase, Domain 2"/>
    <property type="match status" value="1"/>
</dbReference>
<gene>
    <name evidence="7" type="ORF">IQ260_27205</name>
</gene>
<keyword evidence="8" id="KW-1185">Reference proteome</keyword>
<dbReference type="Gene3D" id="3.40.50.150">
    <property type="entry name" value="Vaccinia Virus protein VP39"/>
    <property type="match status" value="1"/>
</dbReference>
<evidence type="ECO:0000256" key="4">
    <source>
        <dbReference type="ARBA" id="ARBA00022679"/>
    </source>
</evidence>
<dbReference type="EMBL" id="JADEXP010000414">
    <property type="protein sequence ID" value="MBE9070336.1"/>
    <property type="molecule type" value="Genomic_DNA"/>
</dbReference>
<comment type="caution">
    <text evidence="7">The sequence shown here is derived from an EMBL/GenBank/DDBJ whole genome shotgun (WGS) entry which is preliminary data.</text>
</comment>
<dbReference type="RefSeq" id="WP_193996210.1">
    <property type="nucleotide sequence ID" value="NZ_JADEXP010000414.1"/>
</dbReference>
<name>A0A928ZZL4_LEPEC</name>
<evidence type="ECO:0000256" key="5">
    <source>
        <dbReference type="ARBA" id="ARBA00022691"/>
    </source>
</evidence>
<protein>
    <recommendedName>
        <fullName evidence="2">site-specific DNA-methyltransferase (adenine-specific)</fullName>
        <ecNumber evidence="2">2.1.1.72</ecNumber>
    </recommendedName>
</protein>
<evidence type="ECO:0000313" key="8">
    <source>
        <dbReference type="Proteomes" id="UP000615026"/>
    </source>
</evidence>
<dbReference type="GO" id="GO:0032259">
    <property type="term" value="P:methylation"/>
    <property type="evidence" value="ECO:0007669"/>
    <property type="project" value="UniProtKB-KW"/>
</dbReference>
<proteinExistence type="inferred from homology"/>
<comment type="similarity">
    <text evidence="1">Belongs to the N(4)/N(6)-methyltransferase family.</text>
</comment>
<dbReference type="EC" id="2.1.1.72" evidence="2"/>
<dbReference type="PANTHER" id="PTHR30481">
    <property type="entry name" value="DNA ADENINE METHYLASE"/>
    <property type="match status" value="1"/>
</dbReference>
<dbReference type="InterPro" id="IPR012327">
    <property type="entry name" value="MeTrfase_D12"/>
</dbReference>
<dbReference type="PANTHER" id="PTHR30481:SF3">
    <property type="entry name" value="DNA ADENINE METHYLASE"/>
    <property type="match status" value="1"/>
</dbReference>
<dbReference type="GO" id="GO:0043565">
    <property type="term" value="F:sequence-specific DNA binding"/>
    <property type="evidence" value="ECO:0007669"/>
    <property type="project" value="TreeGrafter"/>
</dbReference>